<dbReference type="AlphaFoldDB" id="A0A0L7M9H1"/>
<proteinExistence type="predicted"/>
<reference evidence="2" key="1">
    <citation type="submission" date="2006-09" db="EMBL/GenBank/DDBJ databases">
        <title>Annotation of Plasmodium falciparum Dd2.</title>
        <authorList>
            <consortium name="The Broad Institute Genome Sequencing Platform"/>
            <person name="Volkman S.K."/>
            <person name="Neafsey D.E."/>
            <person name="Dash A.P."/>
            <person name="Chitnis C.E."/>
            <person name="Hartl D.L."/>
            <person name="Young S.K."/>
            <person name="Zeng Q."/>
            <person name="Koehrsen M."/>
            <person name="Alvarado L."/>
            <person name="Berlin A."/>
            <person name="Borenstein D."/>
            <person name="Chapman S.B."/>
            <person name="Chen Z."/>
            <person name="Engels R."/>
            <person name="Freedman E."/>
            <person name="Gellesch M."/>
            <person name="Goldberg J."/>
            <person name="Griggs A."/>
            <person name="Gujja S."/>
            <person name="Heilman E.R."/>
            <person name="Heiman D.I."/>
            <person name="Howarth C."/>
            <person name="Jen D."/>
            <person name="Larson L."/>
            <person name="Mehta T."/>
            <person name="Neiman D."/>
            <person name="Park D."/>
            <person name="Pearson M."/>
            <person name="Roberts A."/>
            <person name="Saif S."/>
            <person name="Shea T."/>
            <person name="Shenoy N."/>
            <person name="Sisk P."/>
            <person name="Stolte C."/>
            <person name="Sykes S."/>
            <person name="Walk T."/>
            <person name="White J."/>
            <person name="Yandava C."/>
            <person name="Haas B."/>
            <person name="Henn M.R."/>
            <person name="Nusbaum C."/>
            <person name="Birren B."/>
        </authorList>
    </citation>
    <scope>NUCLEOTIDE SEQUENCE [LARGE SCALE GENOMIC DNA]</scope>
</reference>
<protein>
    <submittedName>
        <fullName evidence="1">Uncharacterized protein</fullName>
    </submittedName>
</protein>
<dbReference type="Proteomes" id="UP000054282">
    <property type="component" value="Unassembled WGS sequence"/>
</dbReference>
<dbReference type="EMBL" id="GG702581">
    <property type="protein sequence ID" value="KOB89514.1"/>
    <property type="molecule type" value="Genomic_DNA"/>
</dbReference>
<evidence type="ECO:0000313" key="2">
    <source>
        <dbReference type="Proteomes" id="UP000054282"/>
    </source>
</evidence>
<organism evidence="1 2">
    <name type="scientific">Plasmodium falciparum (isolate Dd2)</name>
    <dbReference type="NCBI Taxonomy" id="57267"/>
    <lineage>
        <taxon>Eukaryota</taxon>
        <taxon>Sar</taxon>
        <taxon>Alveolata</taxon>
        <taxon>Apicomplexa</taxon>
        <taxon>Aconoidasida</taxon>
        <taxon>Haemosporida</taxon>
        <taxon>Plasmodiidae</taxon>
        <taxon>Plasmodium</taxon>
        <taxon>Plasmodium (Laverania)</taxon>
    </lineage>
</organism>
<sequence>MNTNIQHLRSISKSANTDIPLTAKIKCWESSNNEKLTIESENDILKTDLTNMEEDLKKLEKHSYDIYEIKNHLEEVVHKK</sequence>
<gene>
    <name evidence="1" type="ORF">PFDG_05063</name>
</gene>
<name>A0A0L7M9H1_PLAF4</name>
<reference evidence="2" key="2">
    <citation type="submission" date="2006-09" db="EMBL/GenBank/DDBJ databases">
        <title>The genome sequence of Plasmodium falciparum Dd2.</title>
        <authorList>
            <consortium name="The Broad Institute Genome Sequencing Platform"/>
            <person name="Birren B."/>
            <person name="Lander E."/>
            <person name="Galagan J."/>
            <person name="Nusbaum C."/>
            <person name="Devon K."/>
            <person name="Henn M."/>
            <person name="Jaffe D."/>
            <person name="Butler J."/>
            <person name="Alvarez P."/>
            <person name="Gnerre S."/>
            <person name="Grabherr M."/>
            <person name="Kleber M."/>
            <person name="Mauceli E."/>
            <person name="Brockman W."/>
            <person name="MacCallum I.A."/>
            <person name="Rounsley S."/>
            <person name="Young S."/>
            <person name="LaButti K."/>
            <person name="Pushparaj V."/>
            <person name="DeCaprio D."/>
            <person name="Crawford M."/>
            <person name="Koehrsen M."/>
            <person name="Engels R."/>
            <person name="Montgomery P."/>
            <person name="Pearson M."/>
            <person name="Howarth C."/>
            <person name="Larson L."/>
            <person name="Luoma S."/>
            <person name="White J."/>
            <person name="Kodira C."/>
            <person name="Zeng Q."/>
            <person name="O'Leary S."/>
            <person name="Yandava C."/>
            <person name="Alvarado L."/>
            <person name="Wirth D."/>
            <person name="Volkman S."/>
            <person name="Hartl D."/>
        </authorList>
    </citation>
    <scope>NUCLEOTIDE SEQUENCE [LARGE SCALE GENOMIC DNA]</scope>
</reference>
<dbReference type="KEGG" id="pfd:PFDG_05063"/>
<accession>A0A0L7M9H1</accession>
<evidence type="ECO:0000313" key="1">
    <source>
        <dbReference type="EMBL" id="KOB89514.1"/>
    </source>
</evidence>